<reference evidence="3 4" key="1">
    <citation type="submission" date="2021-03" db="EMBL/GenBank/DDBJ databases">
        <title>Genomic Encyclopedia of Type Strains, Phase IV (KMG-IV): sequencing the most valuable type-strain genomes for metagenomic binning, comparative biology and taxonomic classification.</title>
        <authorList>
            <person name="Goeker M."/>
        </authorList>
    </citation>
    <scope>NUCLEOTIDE SEQUENCE [LARGE SCALE GENOMIC DNA]</scope>
    <source>
        <strain evidence="3 4">DSM 24004</strain>
    </source>
</reference>
<proteinExistence type="inferred from homology"/>
<evidence type="ECO:0000313" key="3">
    <source>
        <dbReference type="EMBL" id="MBP1926604.1"/>
    </source>
</evidence>
<keyword evidence="4" id="KW-1185">Reference proteome</keyword>
<organism evidence="3 4">
    <name type="scientific">Sedimentibacter acidaminivorans</name>
    <dbReference type="NCBI Taxonomy" id="913099"/>
    <lineage>
        <taxon>Bacteria</taxon>
        <taxon>Bacillati</taxon>
        <taxon>Bacillota</taxon>
        <taxon>Tissierellia</taxon>
        <taxon>Sedimentibacter</taxon>
    </lineage>
</organism>
<evidence type="ECO:0000256" key="2">
    <source>
        <dbReference type="HAMAP-Rule" id="MF_00489"/>
    </source>
</evidence>
<dbReference type="HAMAP" id="MF_00489">
    <property type="entry name" value="UPF0178"/>
    <property type="match status" value="1"/>
</dbReference>
<protein>
    <recommendedName>
        <fullName evidence="2">UPF0178 protein J2Z76_002473</fullName>
    </recommendedName>
</protein>
<comment type="caution">
    <text evidence="3">The sequence shown here is derived from an EMBL/GenBank/DDBJ whole genome shotgun (WGS) entry which is preliminary data.</text>
</comment>
<sequence>MRIIIDGDACPQQVKEICERAAHEYNVELIIVVDIAHYIVSDFTVMVVEQGRDSVDYKIVQIFQNEDILVTQDYGLASLVLGKASAVIHTAGFFINNNNIDTLLESRHIGQKIRKAGGRTKGPSKRTKEQDENFEKCLYKVLREKFGRVKLNKKKRTV</sequence>
<name>A0ABS4GG21_9FIRM</name>
<dbReference type="RefSeq" id="WP_209512331.1">
    <property type="nucleotide sequence ID" value="NZ_JAGGKS010000007.1"/>
</dbReference>
<comment type="similarity">
    <text evidence="1 2">Belongs to the UPF0178 family.</text>
</comment>
<dbReference type="InterPro" id="IPR003791">
    <property type="entry name" value="UPF0178"/>
</dbReference>
<dbReference type="Proteomes" id="UP001519342">
    <property type="component" value="Unassembled WGS sequence"/>
</dbReference>
<dbReference type="PANTHER" id="PTHR35146:SF1">
    <property type="entry name" value="UPF0178 PROTEIN YAII"/>
    <property type="match status" value="1"/>
</dbReference>
<gene>
    <name evidence="3" type="ORF">J2Z76_002473</name>
</gene>
<dbReference type="PANTHER" id="PTHR35146">
    <property type="entry name" value="UPF0178 PROTEIN YAII"/>
    <property type="match status" value="1"/>
</dbReference>
<dbReference type="EMBL" id="JAGGKS010000007">
    <property type="protein sequence ID" value="MBP1926604.1"/>
    <property type="molecule type" value="Genomic_DNA"/>
</dbReference>
<evidence type="ECO:0000256" key="1">
    <source>
        <dbReference type="ARBA" id="ARBA00008522"/>
    </source>
</evidence>
<accession>A0ABS4GG21</accession>
<evidence type="ECO:0000313" key="4">
    <source>
        <dbReference type="Proteomes" id="UP001519342"/>
    </source>
</evidence>
<dbReference type="Pfam" id="PF02639">
    <property type="entry name" value="DUF188"/>
    <property type="match status" value="1"/>
</dbReference>